<feature type="region of interest" description="Disordered" evidence="1">
    <location>
        <begin position="430"/>
        <end position="526"/>
    </location>
</feature>
<name>A0A058ZES5_FONAL</name>
<dbReference type="RefSeq" id="XP_009492611.1">
    <property type="nucleotide sequence ID" value="XM_009494336.1"/>
</dbReference>
<organism evidence="2">
    <name type="scientific">Fonticula alba</name>
    <name type="common">Slime mold</name>
    <dbReference type="NCBI Taxonomy" id="691883"/>
    <lineage>
        <taxon>Eukaryota</taxon>
        <taxon>Rotosphaerida</taxon>
        <taxon>Fonticulaceae</taxon>
        <taxon>Fonticula</taxon>
    </lineage>
</organism>
<keyword evidence="3" id="KW-1185">Reference proteome</keyword>
<feature type="compositionally biased region" description="Low complexity" evidence="1">
    <location>
        <begin position="137"/>
        <end position="150"/>
    </location>
</feature>
<reference evidence="2" key="1">
    <citation type="submission" date="2013-04" db="EMBL/GenBank/DDBJ databases">
        <title>The Genome Sequence of Fonticula alba ATCC 38817.</title>
        <authorList>
            <consortium name="The Broad Institute Genomics Platform"/>
            <person name="Russ C."/>
            <person name="Cuomo C."/>
            <person name="Burger G."/>
            <person name="Gray M.W."/>
            <person name="Holland P.W.H."/>
            <person name="King N."/>
            <person name="Lang F.B.F."/>
            <person name="Roger A.J."/>
            <person name="Ruiz-Trillo I."/>
            <person name="Brown M."/>
            <person name="Walker B."/>
            <person name="Young S."/>
            <person name="Zeng Q."/>
            <person name="Gargeya S."/>
            <person name="Fitzgerald M."/>
            <person name="Haas B."/>
            <person name="Abouelleil A."/>
            <person name="Allen A.W."/>
            <person name="Alvarado L."/>
            <person name="Arachchi H.M."/>
            <person name="Berlin A.M."/>
            <person name="Chapman S.B."/>
            <person name="Gainer-Dewar J."/>
            <person name="Goldberg J."/>
            <person name="Griggs A."/>
            <person name="Gujja S."/>
            <person name="Hansen M."/>
            <person name="Howarth C."/>
            <person name="Imamovic A."/>
            <person name="Ireland A."/>
            <person name="Larimer J."/>
            <person name="McCowan C."/>
            <person name="Murphy C."/>
            <person name="Pearson M."/>
            <person name="Poon T.W."/>
            <person name="Priest M."/>
            <person name="Roberts A."/>
            <person name="Saif S."/>
            <person name="Shea T."/>
            <person name="Sisk P."/>
            <person name="Sykes S."/>
            <person name="Wortman J."/>
            <person name="Nusbaum C."/>
            <person name="Birren B."/>
        </authorList>
    </citation>
    <scope>NUCLEOTIDE SEQUENCE [LARGE SCALE GENOMIC DNA]</scope>
    <source>
        <strain evidence="2">ATCC 38817</strain>
    </source>
</reference>
<sequence length="526" mass="53508">MHDDIALDASMRHRQPRPIDIPNAQHRYLRHSKLTSAHHRTLDSLVASCSQLLAQHLSADAWPGKSDADASPGPGAAGPPAGEDLIAAAQGAFTEVLREAALADLEALDERLNVRAALNRLDIASRWAFARQQEGLSSSGSGPRPPSASADLTASSEVESQAVWSHAWYVSARGQLISALLPAGAKSSPDMAASGAAASLANGAAADTGTVSAAVAGPPKAAPLSAGLERPRPVPVEQLEAHQAAPAARLAESPALVSEPLGQDSPASPSLEATSLAELIAVCLDGIRASSAAMEQRIAELAAQEDDPAGDLSDGDLAQIESELGLADGRAPGADLALNLTPAERSQEVESVLGLLGEFADELSLAVSAKQALRTQLIVEADSLPGGGRHSAPRGPPLSGGLAGSSTPAATEPDQEELAFLLSLLDSDTESPLSLGGTSAAPGAPDAPTVAAPAATTAPGARPEPPASYPNSMLPLPTRPGSASGGSAHSDGHLQWQQHQHQQHPEKRPPAGGAFVAPPGKYPRHG</sequence>
<dbReference type="AlphaFoldDB" id="A0A058ZES5"/>
<feature type="region of interest" description="Disordered" evidence="1">
    <location>
        <begin position="383"/>
        <end position="413"/>
    </location>
</feature>
<feature type="compositionally biased region" description="Low complexity" evidence="1">
    <location>
        <begin position="397"/>
        <end position="411"/>
    </location>
</feature>
<feature type="region of interest" description="Disordered" evidence="1">
    <location>
        <begin position="134"/>
        <end position="154"/>
    </location>
</feature>
<dbReference type="GeneID" id="20525205"/>
<protein>
    <submittedName>
        <fullName evidence="2">Uncharacterized protein</fullName>
    </submittedName>
</protein>
<gene>
    <name evidence="2" type="ORF">H696_00480</name>
</gene>
<feature type="compositionally biased region" description="Low complexity" evidence="1">
    <location>
        <begin position="69"/>
        <end position="82"/>
    </location>
</feature>
<dbReference type="EMBL" id="KB932201">
    <property type="protein sequence ID" value="KCV72910.1"/>
    <property type="molecule type" value="Genomic_DNA"/>
</dbReference>
<feature type="compositionally biased region" description="Low complexity" evidence="1">
    <location>
        <begin position="510"/>
        <end position="519"/>
    </location>
</feature>
<accession>A0A058ZES5</accession>
<feature type="compositionally biased region" description="Low complexity" evidence="1">
    <location>
        <begin position="481"/>
        <end position="500"/>
    </location>
</feature>
<evidence type="ECO:0000256" key="1">
    <source>
        <dbReference type="SAM" id="MobiDB-lite"/>
    </source>
</evidence>
<feature type="region of interest" description="Disordered" evidence="1">
    <location>
        <begin position="62"/>
        <end position="83"/>
    </location>
</feature>
<evidence type="ECO:0000313" key="2">
    <source>
        <dbReference type="EMBL" id="KCV72910.1"/>
    </source>
</evidence>
<evidence type="ECO:0000313" key="3">
    <source>
        <dbReference type="Proteomes" id="UP000030693"/>
    </source>
</evidence>
<feature type="compositionally biased region" description="Low complexity" evidence="1">
    <location>
        <begin position="440"/>
        <end position="461"/>
    </location>
</feature>
<dbReference type="Proteomes" id="UP000030693">
    <property type="component" value="Unassembled WGS sequence"/>
</dbReference>
<proteinExistence type="predicted"/>